<dbReference type="KEGG" id="bca:BCE_2843"/>
<accession>Q736Q7</accession>
<evidence type="ECO:0000313" key="2">
    <source>
        <dbReference type="EMBL" id="AAS41755.1"/>
    </source>
</evidence>
<proteinExistence type="predicted"/>
<dbReference type="EMBL" id="AE017194">
    <property type="protein sequence ID" value="AAS41755.1"/>
    <property type="molecule type" value="Genomic_DNA"/>
</dbReference>
<organism evidence="2 3">
    <name type="scientific">Bacillus cereus (strain ATCC 10987 / NRS 248)</name>
    <dbReference type="NCBI Taxonomy" id="222523"/>
    <lineage>
        <taxon>Bacteria</taxon>
        <taxon>Bacillati</taxon>
        <taxon>Bacillota</taxon>
        <taxon>Bacilli</taxon>
        <taxon>Bacillales</taxon>
        <taxon>Bacillaceae</taxon>
        <taxon>Bacillus</taxon>
        <taxon>Bacillus cereus group</taxon>
    </lineage>
</organism>
<reference evidence="2 3" key="1">
    <citation type="journal article" date="2004" name="Nucleic Acids Res.">
        <title>The genome sequence of Bacillus cereus ATCC 10987 reveals metabolic adaptations and a large plasmid related to Bacillus anthracis pXO1.</title>
        <authorList>
            <person name="Rasko D.A."/>
            <person name="Ravel J."/>
            <person name="Okstad O.A."/>
            <person name="Helgason E."/>
            <person name="Cer R.Z."/>
            <person name="Jiang L."/>
            <person name="Shores K.A."/>
            <person name="Fouts D.E."/>
            <person name="Tourasse N.J."/>
            <person name="Angiuoli S.V."/>
            <person name="Kolonay J."/>
            <person name="Nelson W.C."/>
            <person name="Kolsto A.-B."/>
            <person name="Fraser C.M."/>
            <person name="Read T.D."/>
        </authorList>
    </citation>
    <scope>NUCLEOTIDE SEQUENCE [LARGE SCALE GENOMIC DNA]</scope>
    <source>
        <strain evidence="3">ATCC 10987 / NRS 248</strain>
    </source>
</reference>
<evidence type="ECO:0000313" key="3">
    <source>
        <dbReference type="Proteomes" id="UP000002527"/>
    </source>
</evidence>
<protein>
    <submittedName>
        <fullName evidence="2">Uncharacterized protein</fullName>
    </submittedName>
</protein>
<dbReference type="Proteomes" id="UP000002527">
    <property type="component" value="Chromosome"/>
</dbReference>
<feature type="transmembrane region" description="Helical" evidence="1">
    <location>
        <begin position="6"/>
        <end position="24"/>
    </location>
</feature>
<sequence>MLKTYILLLAIIIICCEWSMVIKWRKDLQSHLKVY</sequence>
<gene>
    <name evidence="2" type="ordered locus">BCE_2843</name>
</gene>
<evidence type="ECO:0000256" key="1">
    <source>
        <dbReference type="SAM" id="Phobius"/>
    </source>
</evidence>
<keyword evidence="1" id="KW-0472">Membrane</keyword>
<keyword evidence="1" id="KW-0812">Transmembrane</keyword>
<name>Q736Q7_BACC1</name>
<dbReference type="AlphaFoldDB" id="Q736Q7"/>
<keyword evidence="1" id="KW-1133">Transmembrane helix</keyword>
<dbReference type="HOGENOM" id="CLU_3363006_0_0_9"/>